<protein>
    <recommendedName>
        <fullName evidence="2">PF03932 family protein CutC</fullName>
    </recommendedName>
</protein>
<comment type="subcellular location">
    <subcellularLocation>
        <location evidence="2">Cytoplasm</location>
    </subcellularLocation>
</comment>
<gene>
    <name evidence="2" type="primary">cutC</name>
    <name evidence="3" type="ORF">B9G39_02230</name>
</gene>
<dbReference type="PANTHER" id="PTHR12598">
    <property type="entry name" value="COPPER HOMEOSTASIS PROTEIN CUTC"/>
    <property type="match status" value="1"/>
</dbReference>
<dbReference type="EMBL" id="NDXW01000001">
    <property type="protein sequence ID" value="RDH42353.1"/>
    <property type="molecule type" value="Genomic_DNA"/>
</dbReference>
<dbReference type="InterPro" id="IPR036822">
    <property type="entry name" value="CutC-like_dom_sf"/>
</dbReference>
<accession>A0A4P9VGX8</accession>
<name>A0A4P9VGX8_9GAMM</name>
<dbReference type="GO" id="GO:0005507">
    <property type="term" value="F:copper ion binding"/>
    <property type="evidence" value="ECO:0007669"/>
    <property type="project" value="TreeGrafter"/>
</dbReference>
<dbReference type="PANTHER" id="PTHR12598:SF0">
    <property type="entry name" value="COPPER HOMEOSTASIS PROTEIN CUTC HOMOLOG"/>
    <property type="match status" value="1"/>
</dbReference>
<comment type="similarity">
    <text evidence="1 2">Belongs to the CutC family.</text>
</comment>
<dbReference type="Gene3D" id="3.20.20.380">
    <property type="entry name" value="Copper homeostasis (CutC) domain"/>
    <property type="match status" value="1"/>
</dbReference>
<dbReference type="InterPro" id="IPR005627">
    <property type="entry name" value="CutC-like"/>
</dbReference>
<comment type="caution">
    <text evidence="2">Once thought to be involved in copper homeostasis, experiments in E.coli have shown this is not the case.</text>
</comment>
<keyword evidence="2" id="KW-0963">Cytoplasm</keyword>
<reference evidence="3 4" key="1">
    <citation type="submission" date="2017-04" db="EMBL/GenBank/DDBJ databases">
        <title>Draft genome sequence of Zooshikella ganghwensis VG4 isolated from Red Sea sediments.</title>
        <authorList>
            <person name="Rehman Z."/>
            <person name="Alam I."/>
            <person name="Kamau A."/>
            <person name="Bajic V."/>
            <person name="Leiknes T."/>
        </authorList>
    </citation>
    <scope>NUCLEOTIDE SEQUENCE [LARGE SCALE GENOMIC DNA]</scope>
    <source>
        <strain evidence="3 4">VG4</strain>
    </source>
</reference>
<keyword evidence="4" id="KW-1185">Reference proteome</keyword>
<evidence type="ECO:0000313" key="3">
    <source>
        <dbReference type="EMBL" id="RDH42353.1"/>
    </source>
</evidence>
<dbReference type="HAMAP" id="MF_00795">
    <property type="entry name" value="CutC"/>
    <property type="match status" value="1"/>
</dbReference>
<dbReference type="Pfam" id="PF03932">
    <property type="entry name" value="CutC"/>
    <property type="match status" value="1"/>
</dbReference>
<dbReference type="FunFam" id="3.20.20.380:FF:000001">
    <property type="entry name" value="Copper homeostasis protein CutC"/>
    <property type="match status" value="1"/>
</dbReference>
<comment type="caution">
    <text evidence="3">The sequence shown here is derived from an EMBL/GenBank/DDBJ whole genome shotgun (WGS) entry which is preliminary data.</text>
</comment>
<dbReference type="SUPFAM" id="SSF110395">
    <property type="entry name" value="CutC-like"/>
    <property type="match status" value="1"/>
</dbReference>
<dbReference type="AlphaFoldDB" id="A0A4P9VGX8"/>
<proteinExistence type="inferred from homology"/>
<organism evidence="3 4">
    <name type="scientific">Zooshikella ganghwensis</name>
    <dbReference type="NCBI Taxonomy" id="202772"/>
    <lineage>
        <taxon>Bacteria</taxon>
        <taxon>Pseudomonadati</taxon>
        <taxon>Pseudomonadota</taxon>
        <taxon>Gammaproteobacteria</taxon>
        <taxon>Oceanospirillales</taxon>
        <taxon>Zooshikellaceae</taxon>
        <taxon>Zooshikella</taxon>
    </lineage>
</organism>
<evidence type="ECO:0000313" key="4">
    <source>
        <dbReference type="Proteomes" id="UP000257039"/>
    </source>
</evidence>
<dbReference type="Proteomes" id="UP000257039">
    <property type="component" value="Unassembled WGS sequence"/>
</dbReference>
<dbReference type="GO" id="GO:0005737">
    <property type="term" value="C:cytoplasm"/>
    <property type="evidence" value="ECO:0007669"/>
    <property type="project" value="UniProtKB-SubCell"/>
</dbReference>
<evidence type="ECO:0000256" key="1">
    <source>
        <dbReference type="ARBA" id="ARBA00007768"/>
    </source>
</evidence>
<dbReference type="RefSeq" id="WP_094785874.1">
    <property type="nucleotide sequence ID" value="NZ_NDXW01000001.1"/>
</dbReference>
<sequence length="258" mass="27886">MKDSISCTKLEVCVDSVDGALIAASAGADRLELCGELSCGGLTPSIGLIYNIRDKINLPINVMLRPRAGDFCYSDEEFAVMKADLLAIKHAFPTLGGFVTGILTPEGELDSNRLHSLIALAHPLPITLHRAFDMTKDPAQSLEVCLKLGVERILTAGFQHHAIDGVSVLQDLIKQAQEQLIIMPGSGLRASNLQSFLETVPAQEIHMSARKRVASNMRHQNPNIHMGTNGDSDEFGYYLPDAEEIKAAKAIISKAQGV</sequence>
<evidence type="ECO:0000256" key="2">
    <source>
        <dbReference type="HAMAP-Rule" id="MF_00795"/>
    </source>
</evidence>